<keyword evidence="3" id="KW-0597">Phosphoprotein</keyword>
<dbReference type="PROSITE" id="PS01101">
    <property type="entry name" value="CK2_BETA"/>
    <property type="match status" value="1"/>
</dbReference>
<dbReference type="InterPro" id="IPR001878">
    <property type="entry name" value="Znf_CCHC"/>
</dbReference>
<dbReference type="InterPro" id="IPR035991">
    <property type="entry name" value="Casein_kinase_II_beta-like"/>
</dbReference>
<evidence type="ECO:0000256" key="6">
    <source>
        <dbReference type="SAM" id="MobiDB-lite"/>
    </source>
</evidence>
<comment type="caution">
    <text evidence="8">The sequence shown here is derived from an EMBL/GenBank/DDBJ whole genome shotgun (WGS) entry which is preliminary data.</text>
</comment>
<dbReference type="Gene3D" id="1.10.1820.10">
    <property type="entry name" value="protein kinase ck2 holoenzyme, chain C, domain 1"/>
    <property type="match status" value="1"/>
</dbReference>
<dbReference type="InterPro" id="IPR016149">
    <property type="entry name" value="Casein_kin_II_reg-sub_N"/>
</dbReference>
<evidence type="ECO:0000256" key="1">
    <source>
        <dbReference type="ARBA" id="ARBA00006941"/>
    </source>
</evidence>
<dbReference type="FunFam" id="1.10.1820.10:FF:000001">
    <property type="entry name" value="Casein kinase II subunit beta"/>
    <property type="match status" value="1"/>
</dbReference>
<feature type="compositionally biased region" description="Low complexity" evidence="6">
    <location>
        <begin position="440"/>
        <end position="472"/>
    </location>
</feature>
<dbReference type="OrthoDB" id="3971593at2759"/>
<accession>A0A813S4H6</accession>
<evidence type="ECO:0000256" key="2">
    <source>
        <dbReference type="ARBA" id="ARBA00017775"/>
    </source>
</evidence>
<evidence type="ECO:0000256" key="3">
    <source>
        <dbReference type="ARBA" id="ARBA00022553"/>
    </source>
</evidence>
<feature type="region of interest" description="Disordered" evidence="6">
    <location>
        <begin position="392"/>
        <end position="472"/>
    </location>
</feature>
<comment type="subunit">
    <text evidence="5">Tetramer of two alpha and two beta subunits.</text>
</comment>
<dbReference type="PANTHER" id="PTHR11740">
    <property type="entry name" value="CASEIN KINASE II SUBUNIT BETA"/>
    <property type="match status" value="1"/>
</dbReference>
<dbReference type="InterPro" id="IPR000704">
    <property type="entry name" value="Casein_kinase_II_reg-sub"/>
</dbReference>
<feature type="domain" description="CCHC-type" evidence="7">
    <location>
        <begin position="216"/>
        <end position="232"/>
    </location>
</feature>
<feature type="compositionally biased region" description="Polar residues" evidence="6">
    <location>
        <begin position="410"/>
        <end position="421"/>
    </location>
</feature>
<comment type="similarity">
    <text evidence="1 5">Belongs to the casein kinase 2 subunit beta family.</text>
</comment>
<proteinExistence type="inferred from homology"/>
<dbReference type="GO" id="GO:0016055">
    <property type="term" value="P:Wnt signaling pathway"/>
    <property type="evidence" value="ECO:0007669"/>
    <property type="project" value="UniProtKB-KW"/>
</dbReference>
<organism evidence="8 9">
    <name type="scientific">Brachionus calyciflorus</name>
    <dbReference type="NCBI Taxonomy" id="104777"/>
    <lineage>
        <taxon>Eukaryota</taxon>
        <taxon>Metazoa</taxon>
        <taxon>Spiralia</taxon>
        <taxon>Gnathifera</taxon>
        <taxon>Rotifera</taxon>
        <taxon>Eurotatoria</taxon>
        <taxon>Monogononta</taxon>
        <taxon>Pseudotrocha</taxon>
        <taxon>Ploima</taxon>
        <taxon>Brachionidae</taxon>
        <taxon>Brachionus</taxon>
    </lineage>
</organism>
<keyword evidence="9" id="KW-1185">Reference proteome</keyword>
<dbReference type="SUPFAM" id="SSF57798">
    <property type="entry name" value="Casein kinase II beta subunit"/>
    <property type="match status" value="1"/>
</dbReference>
<dbReference type="Proteomes" id="UP000663879">
    <property type="component" value="Unassembled WGS sequence"/>
</dbReference>
<dbReference type="GO" id="GO:0003676">
    <property type="term" value="F:nucleic acid binding"/>
    <property type="evidence" value="ECO:0007669"/>
    <property type="project" value="InterPro"/>
</dbReference>
<dbReference type="FunFam" id="2.20.25.20:FF:000002">
    <property type="entry name" value="Casein kinase II subunit beta"/>
    <property type="match status" value="1"/>
</dbReference>
<feature type="domain" description="CCHC-type" evidence="7">
    <location>
        <begin position="197"/>
        <end position="213"/>
    </location>
</feature>
<dbReference type="GO" id="GO:0008270">
    <property type="term" value="F:zinc ion binding"/>
    <property type="evidence" value="ECO:0007669"/>
    <property type="project" value="InterPro"/>
</dbReference>
<dbReference type="SMART" id="SM01085">
    <property type="entry name" value="CK_II_beta"/>
    <property type="match status" value="1"/>
</dbReference>
<name>A0A813S4H6_9BILA</name>
<dbReference type="PANTHER" id="PTHR11740:SF0">
    <property type="entry name" value="CASEIN KINASE II SUBUNIT BETA"/>
    <property type="match status" value="1"/>
</dbReference>
<dbReference type="GO" id="GO:0005737">
    <property type="term" value="C:cytoplasm"/>
    <property type="evidence" value="ECO:0007669"/>
    <property type="project" value="TreeGrafter"/>
</dbReference>
<evidence type="ECO:0000256" key="5">
    <source>
        <dbReference type="RuleBase" id="RU361268"/>
    </source>
</evidence>
<dbReference type="GO" id="GO:0019887">
    <property type="term" value="F:protein kinase regulator activity"/>
    <property type="evidence" value="ECO:0007669"/>
    <property type="project" value="InterPro"/>
</dbReference>
<dbReference type="Gene3D" id="2.20.25.20">
    <property type="match status" value="1"/>
</dbReference>
<evidence type="ECO:0000313" key="8">
    <source>
        <dbReference type="EMBL" id="CAF0790746.1"/>
    </source>
</evidence>
<dbReference type="Pfam" id="PF01214">
    <property type="entry name" value="CK_II_beta"/>
    <property type="match status" value="1"/>
</dbReference>
<keyword evidence="4" id="KW-0879">Wnt signaling pathway</keyword>
<evidence type="ECO:0000256" key="4">
    <source>
        <dbReference type="ARBA" id="ARBA00022687"/>
    </source>
</evidence>
<dbReference type="GO" id="GO:0005956">
    <property type="term" value="C:protein kinase CK2 complex"/>
    <property type="evidence" value="ECO:0007669"/>
    <property type="project" value="UniProtKB-UniRule"/>
</dbReference>
<sequence>MSLFQPLFFLNSFKQKITLQFLIIITIKLFEYTKVKSNDEKNYENLYPQSYYDFFLYGENINEFPTIYDRVDEIKRCFGVKVKSYRDFKTIASEWPKDAFKTGVKIVTKPLNLKVVILNVKKKFKIGNNIPEIKKITDEYGLFNVKRIYNPSNKPCNKLIANCKQISNFVSILKTGVKFDTNQGIHKALPHIVSYKLCQKCGSLKHQEKNCTSFQRCLRCSEHGHSKEKCLNSYKKCINCSESHECYSAQSRKYVTKKLKINSCTLKILAGENFIENFNDIFYFKNSFEQVPIKLKGSINQANEIISTKLEPFSRKLESLELIFSKQNVSLTCIRNETTDLMASIKSAYENIDKYKLEINTIGEKMNEMTELCSQTRNEMLDQNNELCAEHTQHQNNSSAKVSEADKLKQNSVSGQAQASARSKKLENFQRNKKLKSSRADSSTTSKTSSSTSSSSSSSLENNNSENETTMSSSEEVSWISWFCGLRGNEFFCEVDEDYIQDKFNLTGLNEQVPHYQQALDMILDLEPDEELDDNPNQSDLIEQAAEMLYGLIHARYILTNSGIQQMLEKYQNGDFGFCPRVYCENQPMLPIGLSDVPGEAMVKLYCPKCMDAYTPKSSKHHHTDGAYFGTGFPHMLFMVHPEYRPKRPANQFVPRIYGFKIHQQAYNFQYQAAANKIPSQQKP</sequence>
<dbReference type="AlphaFoldDB" id="A0A813S4H6"/>
<evidence type="ECO:0000313" key="9">
    <source>
        <dbReference type="Proteomes" id="UP000663879"/>
    </source>
</evidence>
<protein>
    <recommendedName>
        <fullName evidence="2 5">Casein kinase II subunit beta</fullName>
        <shortName evidence="5">CK II beta</shortName>
    </recommendedName>
</protein>
<gene>
    <name evidence="8" type="ORF">OXX778_LOCUS5954</name>
</gene>
<reference evidence="8" key="1">
    <citation type="submission" date="2021-02" db="EMBL/GenBank/DDBJ databases">
        <authorList>
            <person name="Nowell W R."/>
        </authorList>
    </citation>
    <scope>NUCLEOTIDE SEQUENCE</scope>
    <source>
        <strain evidence="8">Ploen Becks lab</strain>
    </source>
</reference>
<evidence type="ECO:0000259" key="7">
    <source>
        <dbReference type="SMART" id="SM00343"/>
    </source>
</evidence>
<dbReference type="SMART" id="SM00343">
    <property type="entry name" value="ZnF_C2HC"/>
    <property type="match status" value="2"/>
</dbReference>
<dbReference type="PRINTS" id="PR00472">
    <property type="entry name" value="CASNKINASEII"/>
</dbReference>
<dbReference type="EMBL" id="CAJNOC010000678">
    <property type="protein sequence ID" value="CAF0790746.1"/>
    <property type="molecule type" value="Genomic_DNA"/>
</dbReference>